<dbReference type="EMBL" id="FQXM01000003">
    <property type="protein sequence ID" value="SHH26129.1"/>
    <property type="molecule type" value="Genomic_DNA"/>
</dbReference>
<reference evidence="1 2" key="1">
    <citation type="submission" date="2016-11" db="EMBL/GenBank/DDBJ databases">
        <authorList>
            <person name="Jaros S."/>
            <person name="Januszkiewicz K."/>
            <person name="Wedrychowicz H."/>
        </authorList>
    </citation>
    <scope>NUCLEOTIDE SEQUENCE [LARGE SCALE GENOMIC DNA]</scope>
    <source>
        <strain evidence="1 2">DSM 8605</strain>
    </source>
</reference>
<keyword evidence="2" id="KW-1185">Reference proteome</keyword>
<accession>A0A1M5RJ52</accession>
<sequence length="202" mass="24120">MREYKEILTESEVVLGIPILVENYDGWHDKTKSLINNIWENIANYQLIKFASDIQLELMHKDFQFQTLYLSILKMYMEQFVNYPETTFMTSHKSVSQVESLLLAKDIYLRIPEIIHEDFDIFLYLDSFFIETCSGNNLRLPFTLGIKYVENISEDFFFKTKRYGNFVLLEINRNKNGEELDKVLKVIDEKISEHCYIYNEFV</sequence>
<dbReference type="RefSeq" id="WP_073336776.1">
    <property type="nucleotide sequence ID" value="NZ_FQXM01000003.1"/>
</dbReference>
<dbReference type="AlphaFoldDB" id="A0A1M5RJ52"/>
<organism evidence="1 2">
    <name type="scientific">Clostridium grantii DSM 8605</name>
    <dbReference type="NCBI Taxonomy" id="1121316"/>
    <lineage>
        <taxon>Bacteria</taxon>
        <taxon>Bacillati</taxon>
        <taxon>Bacillota</taxon>
        <taxon>Clostridia</taxon>
        <taxon>Eubacteriales</taxon>
        <taxon>Clostridiaceae</taxon>
        <taxon>Clostridium</taxon>
    </lineage>
</organism>
<protein>
    <submittedName>
        <fullName evidence="1">Uncharacterized protein</fullName>
    </submittedName>
</protein>
<evidence type="ECO:0000313" key="1">
    <source>
        <dbReference type="EMBL" id="SHH26129.1"/>
    </source>
</evidence>
<dbReference type="Proteomes" id="UP000184447">
    <property type="component" value="Unassembled WGS sequence"/>
</dbReference>
<name>A0A1M5RJ52_9CLOT</name>
<evidence type="ECO:0000313" key="2">
    <source>
        <dbReference type="Proteomes" id="UP000184447"/>
    </source>
</evidence>
<proteinExistence type="predicted"/>
<gene>
    <name evidence="1" type="ORF">SAMN02745207_00555</name>
</gene>